<evidence type="ECO:0000256" key="3">
    <source>
        <dbReference type="RuleBase" id="RU000363"/>
    </source>
</evidence>
<dbReference type="InterPro" id="IPR020904">
    <property type="entry name" value="Sc_DH/Rdtase_CS"/>
</dbReference>
<dbReference type="OrthoDB" id="9775296at2"/>
<dbReference type="Gene3D" id="3.40.50.720">
    <property type="entry name" value="NAD(P)-binding Rossmann-like Domain"/>
    <property type="match status" value="1"/>
</dbReference>
<dbReference type="InterPro" id="IPR036291">
    <property type="entry name" value="NAD(P)-bd_dom_sf"/>
</dbReference>
<dbReference type="PRINTS" id="PR00081">
    <property type="entry name" value="GDHRDH"/>
</dbReference>
<evidence type="ECO:0000256" key="2">
    <source>
        <dbReference type="ARBA" id="ARBA00023002"/>
    </source>
</evidence>
<comment type="similarity">
    <text evidence="1 3">Belongs to the short-chain dehydrogenases/reductases (SDR) family.</text>
</comment>
<feature type="domain" description="Ketoreductase" evidence="4">
    <location>
        <begin position="12"/>
        <end position="186"/>
    </location>
</feature>
<name>A0A517P991_9PLAN</name>
<dbReference type="PROSITE" id="PS00061">
    <property type="entry name" value="ADH_SHORT"/>
    <property type="match status" value="1"/>
</dbReference>
<evidence type="ECO:0000313" key="5">
    <source>
        <dbReference type="EMBL" id="QDT15939.1"/>
    </source>
</evidence>
<evidence type="ECO:0000313" key="6">
    <source>
        <dbReference type="Proteomes" id="UP000318741"/>
    </source>
</evidence>
<dbReference type="SUPFAM" id="SSF51735">
    <property type="entry name" value="NAD(P)-binding Rossmann-fold domains"/>
    <property type="match status" value="1"/>
</dbReference>
<reference evidence="5 6" key="1">
    <citation type="submission" date="2019-02" db="EMBL/GenBank/DDBJ databases">
        <title>Deep-cultivation of Planctomycetes and their phenomic and genomic characterization uncovers novel biology.</title>
        <authorList>
            <person name="Wiegand S."/>
            <person name="Jogler M."/>
            <person name="Boedeker C."/>
            <person name="Pinto D."/>
            <person name="Vollmers J."/>
            <person name="Rivas-Marin E."/>
            <person name="Kohn T."/>
            <person name="Peeters S.H."/>
            <person name="Heuer A."/>
            <person name="Rast P."/>
            <person name="Oberbeckmann S."/>
            <person name="Bunk B."/>
            <person name="Jeske O."/>
            <person name="Meyerdierks A."/>
            <person name="Storesund J.E."/>
            <person name="Kallscheuer N."/>
            <person name="Luecker S."/>
            <person name="Lage O.M."/>
            <person name="Pohl T."/>
            <person name="Merkel B.J."/>
            <person name="Hornburger P."/>
            <person name="Mueller R.-W."/>
            <person name="Bruemmer F."/>
            <person name="Labrenz M."/>
            <person name="Spormann A.M."/>
            <person name="Op den Camp H."/>
            <person name="Overmann J."/>
            <person name="Amann R."/>
            <person name="Jetten M.S.M."/>
            <person name="Mascher T."/>
            <person name="Medema M.H."/>
            <person name="Devos D.P."/>
            <person name="Kaster A.-K."/>
            <person name="Ovreas L."/>
            <person name="Rohde M."/>
            <person name="Galperin M.Y."/>
            <person name="Jogler C."/>
        </authorList>
    </citation>
    <scope>NUCLEOTIDE SEQUENCE [LARGE SCALE GENOMIC DNA]</scope>
    <source>
        <strain evidence="5 6">CA12</strain>
    </source>
</reference>
<dbReference type="Pfam" id="PF00106">
    <property type="entry name" value="adh_short"/>
    <property type="match status" value="1"/>
</dbReference>
<sequence>MSDLPPVSTQKQLALVTGGGSGIGEAIAHALAARGCRVVVCGRTESKLKRVAETAPEGAAEILPHACDVADRAAVAALIERCENELGGLGVVVNAAGLNVAGRLLKDATGEEWDKVMAANATGAFNVLKAAVPALKERGDGLCVNVSSVAGVRALLLGGIPYAASKFAMTSLGLALATELKDTGVRVTNIYPGEVETPILDLRPVNPSKEQRAKMLQPEDVAAAVLLAATLPARANVLELTIKPTVQEFV</sequence>
<protein>
    <submittedName>
        <fullName evidence="5">Putative oxidoreductase</fullName>
        <ecNumber evidence="5">1.-.-.-</ecNumber>
    </submittedName>
</protein>
<dbReference type="SMART" id="SM00822">
    <property type="entry name" value="PKS_KR"/>
    <property type="match status" value="1"/>
</dbReference>
<organism evidence="5 6">
    <name type="scientific">Alienimonas californiensis</name>
    <dbReference type="NCBI Taxonomy" id="2527989"/>
    <lineage>
        <taxon>Bacteria</taxon>
        <taxon>Pseudomonadati</taxon>
        <taxon>Planctomycetota</taxon>
        <taxon>Planctomycetia</taxon>
        <taxon>Planctomycetales</taxon>
        <taxon>Planctomycetaceae</taxon>
        <taxon>Alienimonas</taxon>
    </lineage>
</organism>
<dbReference type="PRINTS" id="PR00080">
    <property type="entry name" value="SDRFAMILY"/>
</dbReference>
<gene>
    <name evidence="5" type="ORF">CA12_20370</name>
</gene>
<dbReference type="GO" id="GO:0016020">
    <property type="term" value="C:membrane"/>
    <property type="evidence" value="ECO:0007669"/>
    <property type="project" value="TreeGrafter"/>
</dbReference>
<dbReference type="PANTHER" id="PTHR44196">
    <property type="entry name" value="DEHYDROGENASE/REDUCTASE SDR FAMILY MEMBER 7B"/>
    <property type="match status" value="1"/>
</dbReference>
<dbReference type="EMBL" id="CP036265">
    <property type="protein sequence ID" value="QDT15939.1"/>
    <property type="molecule type" value="Genomic_DNA"/>
</dbReference>
<dbReference type="Proteomes" id="UP000318741">
    <property type="component" value="Chromosome"/>
</dbReference>
<dbReference type="EC" id="1.-.-.-" evidence="5"/>
<dbReference type="FunFam" id="3.40.50.720:FF:000047">
    <property type="entry name" value="NADP-dependent L-serine/L-allo-threonine dehydrogenase"/>
    <property type="match status" value="1"/>
</dbReference>
<dbReference type="AlphaFoldDB" id="A0A517P991"/>
<dbReference type="PANTHER" id="PTHR44196:SF1">
    <property type="entry name" value="DEHYDROGENASE_REDUCTASE SDR FAMILY MEMBER 7B"/>
    <property type="match status" value="1"/>
</dbReference>
<keyword evidence="2 5" id="KW-0560">Oxidoreductase</keyword>
<proteinExistence type="inferred from homology"/>
<dbReference type="CDD" id="cd05233">
    <property type="entry name" value="SDR_c"/>
    <property type="match status" value="1"/>
</dbReference>
<dbReference type="InterPro" id="IPR002347">
    <property type="entry name" value="SDR_fam"/>
</dbReference>
<evidence type="ECO:0000259" key="4">
    <source>
        <dbReference type="SMART" id="SM00822"/>
    </source>
</evidence>
<evidence type="ECO:0000256" key="1">
    <source>
        <dbReference type="ARBA" id="ARBA00006484"/>
    </source>
</evidence>
<dbReference type="InterPro" id="IPR057326">
    <property type="entry name" value="KR_dom"/>
</dbReference>
<accession>A0A517P991</accession>
<dbReference type="GO" id="GO:0016616">
    <property type="term" value="F:oxidoreductase activity, acting on the CH-OH group of donors, NAD or NADP as acceptor"/>
    <property type="evidence" value="ECO:0007669"/>
    <property type="project" value="UniProtKB-ARBA"/>
</dbReference>
<dbReference type="KEGG" id="acaf:CA12_20370"/>
<keyword evidence="6" id="KW-1185">Reference proteome</keyword>